<evidence type="ECO:0008006" key="4">
    <source>
        <dbReference type="Google" id="ProtNLM"/>
    </source>
</evidence>
<feature type="region of interest" description="Disordered" evidence="1">
    <location>
        <begin position="171"/>
        <end position="191"/>
    </location>
</feature>
<organism evidence="2 3">
    <name type="scientific">Plakobranchus ocellatus</name>
    <dbReference type="NCBI Taxonomy" id="259542"/>
    <lineage>
        <taxon>Eukaryota</taxon>
        <taxon>Metazoa</taxon>
        <taxon>Spiralia</taxon>
        <taxon>Lophotrochozoa</taxon>
        <taxon>Mollusca</taxon>
        <taxon>Gastropoda</taxon>
        <taxon>Heterobranchia</taxon>
        <taxon>Euthyneura</taxon>
        <taxon>Panpulmonata</taxon>
        <taxon>Sacoglossa</taxon>
        <taxon>Placobranchoidea</taxon>
        <taxon>Plakobranchidae</taxon>
        <taxon>Plakobranchus</taxon>
    </lineage>
</organism>
<evidence type="ECO:0000313" key="3">
    <source>
        <dbReference type="Proteomes" id="UP000735302"/>
    </source>
</evidence>
<keyword evidence="3" id="KW-1185">Reference proteome</keyword>
<dbReference type="Proteomes" id="UP000735302">
    <property type="component" value="Unassembled WGS sequence"/>
</dbReference>
<sequence length="234" mass="26455">MGYASCKKMFVRFDGMENQGRNQQQPNNPVTLTQVAHLLRRKTAALWEAASGSYDDRTQKFNEARRAGDYIGVLDRCDAVQLFRVRAGHSLLRSDMFRRKWSATTVCRLCGEENEDCSHVLFGCGELSGIRETDWSDITLQEALWGSKENMVRAARLLRVFISRATRLTAPEPEAADPDNPTVEPDSDVLDLDKDIPTRDQALDLNQDILEWKLVIYVPKATTCMSILLGKTID</sequence>
<dbReference type="AlphaFoldDB" id="A0AAV3YAY4"/>
<reference evidence="2 3" key="1">
    <citation type="journal article" date="2021" name="Elife">
        <title>Chloroplast acquisition without the gene transfer in kleptoplastic sea slugs, Plakobranchus ocellatus.</title>
        <authorList>
            <person name="Maeda T."/>
            <person name="Takahashi S."/>
            <person name="Yoshida T."/>
            <person name="Shimamura S."/>
            <person name="Takaki Y."/>
            <person name="Nagai Y."/>
            <person name="Toyoda A."/>
            <person name="Suzuki Y."/>
            <person name="Arimoto A."/>
            <person name="Ishii H."/>
            <person name="Satoh N."/>
            <person name="Nishiyama T."/>
            <person name="Hasebe M."/>
            <person name="Maruyama T."/>
            <person name="Minagawa J."/>
            <person name="Obokata J."/>
            <person name="Shigenobu S."/>
        </authorList>
    </citation>
    <scope>NUCLEOTIDE SEQUENCE [LARGE SCALE GENOMIC DNA]</scope>
</reference>
<protein>
    <recommendedName>
        <fullName evidence="4">Reverse transcriptase zinc-binding domain-containing protein</fullName>
    </recommendedName>
</protein>
<name>A0AAV3YAY4_9GAST</name>
<evidence type="ECO:0000313" key="2">
    <source>
        <dbReference type="EMBL" id="GFN79602.1"/>
    </source>
</evidence>
<gene>
    <name evidence="2" type="ORF">PoB_000610800</name>
</gene>
<accession>A0AAV3YAY4</accession>
<dbReference type="EMBL" id="BLXT01000711">
    <property type="protein sequence ID" value="GFN79602.1"/>
    <property type="molecule type" value="Genomic_DNA"/>
</dbReference>
<comment type="caution">
    <text evidence="2">The sequence shown here is derived from an EMBL/GenBank/DDBJ whole genome shotgun (WGS) entry which is preliminary data.</text>
</comment>
<evidence type="ECO:0000256" key="1">
    <source>
        <dbReference type="SAM" id="MobiDB-lite"/>
    </source>
</evidence>
<proteinExistence type="predicted"/>